<dbReference type="Pfam" id="PF01641">
    <property type="entry name" value="SelR"/>
    <property type="match status" value="1"/>
</dbReference>
<evidence type="ECO:0000259" key="7">
    <source>
        <dbReference type="PROSITE" id="PS51790"/>
    </source>
</evidence>
<name>A0AAF0C1G6_9GAMM</name>
<dbReference type="AlphaFoldDB" id="A0AAF0C1G6"/>
<reference evidence="8 9" key="1">
    <citation type="journal article" date="2015" name="Genome Announc.">
        <title>Draft Genome Sequences of Marine Isolates of Thalassomonas viridans and Thalassomonas actiniarum.</title>
        <authorList>
            <person name="Olonade I."/>
            <person name="van Zyl L.J."/>
            <person name="Trindade M."/>
        </authorList>
    </citation>
    <scope>NUCLEOTIDE SEQUENCE [LARGE SCALE GENOMIC DNA]</scope>
    <source>
        <strain evidence="8 9">A5K-106</strain>
    </source>
</reference>
<protein>
    <recommendedName>
        <fullName evidence="2">peptide-methionine (R)-S-oxide reductase</fullName>
        <ecNumber evidence="2">1.8.4.12</ecNumber>
    </recommendedName>
</protein>
<dbReference type="EMBL" id="CP059735">
    <property type="protein sequence ID" value="WDD97417.1"/>
    <property type="molecule type" value="Genomic_DNA"/>
</dbReference>
<evidence type="ECO:0000256" key="1">
    <source>
        <dbReference type="ARBA" id="ARBA00001947"/>
    </source>
</evidence>
<dbReference type="NCBIfam" id="TIGR00357">
    <property type="entry name" value="peptide-methionine (R)-S-oxide reductase MsrB"/>
    <property type="match status" value="1"/>
</dbReference>
<dbReference type="PANTHER" id="PTHR46081">
    <property type="entry name" value="PEPTIDE METHIONINE SULFOXIDE REDUCTASE 2"/>
    <property type="match status" value="1"/>
</dbReference>
<evidence type="ECO:0000256" key="3">
    <source>
        <dbReference type="ARBA" id="ARBA00022723"/>
    </source>
</evidence>
<keyword evidence="4" id="KW-0862">Zinc</keyword>
<dbReference type="GO" id="GO:0006979">
    <property type="term" value="P:response to oxidative stress"/>
    <property type="evidence" value="ECO:0007669"/>
    <property type="project" value="InterPro"/>
</dbReference>
<dbReference type="PROSITE" id="PS51790">
    <property type="entry name" value="MSRB"/>
    <property type="match status" value="1"/>
</dbReference>
<proteinExistence type="predicted"/>
<dbReference type="InterPro" id="IPR011057">
    <property type="entry name" value="Mss4-like_sf"/>
</dbReference>
<evidence type="ECO:0000313" key="9">
    <source>
        <dbReference type="Proteomes" id="UP000032568"/>
    </source>
</evidence>
<dbReference type="GO" id="GO:0046872">
    <property type="term" value="F:metal ion binding"/>
    <property type="evidence" value="ECO:0007669"/>
    <property type="project" value="UniProtKB-KW"/>
</dbReference>
<dbReference type="SUPFAM" id="SSF51316">
    <property type="entry name" value="Mss4-like"/>
    <property type="match status" value="1"/>
</dbReference>
<gene>
    <name evidence="8" type="ORF">SG35_019125</name>
</gene>
<keyword evidence="9" id="KW-1185">Reference proteome</keyword>
<sequence>MSKKLNPLTAEETRVIINKGTERPFTGKYDDFFETGYYTCKQCDAPLYRSDSKFASHCGWPSFDDEIPGAIKRETDSDGRRTEILCANCDGHLGHVFTGERLTEKNVRHCVNSISMNFVSSDEQ</sequence>
<accession>A0AAF0C1G6</accession>
<dbReference type="InterPro" id="IPR028427">
    <property type="entry name" value="Met_Sox_Rdtase_MsrB"/>
</dbReference>
<organism evidence="8 9">
    <name type="scientific">Thalassomonas actiniarum</name>
    <dbReference type="NCBI Taxonomy" id="485447"/>
    <lineage>
        <taxon>Bacteria</taxon>
        <taxon>Pseudomonadati</taxon>
        <taxon>Pseudomonadota</taxon>
        <taxon>Gammaproteobacteria</taxon>
        <taxon>Alteromonadales</taxon>
        <taxon>Colwelliaceae</taxon>
        <taxon>Thalassomonas</taxon>
    </lineage>
</organism>
<dbReference type="NCBIfam" id="NF004036">
    <property type="entry name" value="PRK05508.1"/>
    <property type="match status" value="1"/>
</dbReference>
<evidence type="ECO:0000313" key="8">
    <source>
        <dbReference type="EMBL" id="WDD97417.1"/>
    </source>
</evidence>
<keyword evidence="5 8" id="KW-0560">Oxidoreductase</keyword>
<dbReference type="Proteomes" id="UP000032568">
    <property type="component" value="Chromosome"/>
</dbReference>
<evidence type="ECO:0000256" key="4">
    <source>
        <dbReference type="ARBA" id="ARBA00022833"/>
    </source>
</evidence>
<dbReference type="GO" id="GO:0033743">
    <property type="term" value="F:peptide-methionine (R)-S-oxide reductase activity"/>
    <property type="evidence" value="ECO:0007669"/>
    <property type="project" value="UniProtKB-EC"/>
</dbReference>
<dbReference type="GO" id="GO:0030091">
    <property type="term" value="P:protein repair"/>
    <property type="evidence" value="ECO:0007669"/>
    <property type="project" value="InterPro"/>
</dbReference>
<dbReference type="Gene3D" id="2.170.150.20">
    <property type="entry name" value="Peptide methionine sulfoxide reductase"/>
    <property type="match status" value="1"/>
</dbReference>
<dbReference type="KEGG" id="tact:SG35_019125"/>
<feature type="domain" description="MsrB" evidence="7">
    <location>
        <begin position="1"/>
        <end position="121"/>
    </location>
</feature>
<evidence type="ECO:0000256" key="6">
    <source>
        <dbReference type="ARBA" id="ARBA00048488"/>
    </source>
</evidence>
<comment type="catalytic activity">
    <reaction evidence="6">
        <text>L-methionyl-[protein] + [thioredoxin]-disulfide + H2O = L-methionyl-(R)-S-oxide-[protein] + [thioredoxin]-dithiol</text>
        <dbReference type="Rhea" id="RHEA:24164"/>
        <dbReference type="Rhea" id="RHEA-COMP:10698"/>
        <dbReference type="Rhea" id="RHEA-COMP:10700"/>
        <dbReference type="Rhea" id="RHEA-COMP:12313"/>
        <dbReference type="Rhea" id="RHEA-COMP:12314"/>
        <dbReference type="ChEBI" id="CHEBI:15377"/>
        <dbReference type="ChEBI" id="CHEBI:16044"/>
        <dbReference type="ChEBI" id="CHEBI:29950"/>
        <dbReference type="ChEBI" id="CHEBI:45764"/>
        <dbReference type="ChEBI" id="CHEBI:50058"/>
        <dbReference type="EC" id="1.8.4.12"/>
    </reaction>
</comment>
<dbReference type="InterPro" id="IPR002579">
    <property type="entry name" value="Met_Sox_Rdtase_MsrB_dom"/>
</dbReference>
<keyword evidence="3" id="KW-0479">Metal-binding</keyword>
<reference evidence="8 9" key="2">
    <citation type="journal article" date="2022" name="Mar. Drugs">
        <title>Bioassay-Guided Fractionation Leads to the Detection of Cholic Acid Generated by the Rare Thalassomonas sp.</title>
        <authorList>
            <person name="Pheiffer F."/>
            <person name="Schneider Y.K."/>
            <person name="Hansen E.H."/>
            <person name="Andersen J.H."/>
            <person name="Isaksson J."/>
            <person name="Busche T."/>
            <person name="R C."/>
            <person name="Kalinowski J."/>
            <person name="Zyl L.V."/>
            <person name="Trindade M."/>
        </authorList>
    </citation>
    <scope>NUCLEOTIDE SEQUENCE [LARGE SCALE GENOMIC DNA]</scope>
    <source>
        <strain evidence="8 9">A5K-106</strain>
    </source>
</reference>
<evidence type="ECO:0000256" key="5">
    <source>
        <dbReference type="ARBA" id="ARBA00023002"/>
    </source>
</evidence>
<dbReference type="EC" id="1.8.4.12" evidence="2"/>
<evidence type="ECO:0000256" key="2">
    <source>
        <dbReference type="ARBA" id="ARBA00012499"/>
    </source>
</evidence>
<comment type="cofactor">
    <cofactor evidence="1">
        <name>Zn(2+)</name>
        <dbReference type="ChEBI" id="CHEBI:29105"/>
    </cofactor>
</comment>
<dbReference type="PANTHER" id="PTHR46081:SF8">
    <property type="entry name" value="PEPTIDE METHIONINE SULFOXIDE REDUCTASE 2"/>
    <property type="match status" value="1"/>
</dbReference>